<evidence type="ECO:0000256" key="1">
    <source>
        <dbReference type="ARBA" id="ARBA00004790"/>
    </source>
</evidence>
<comment type="catalytic activity">
    <reaction evidence="7">
        <text>deamido-NAD(+) + NH4(+) + ATP = AMP + diphosphate + NAD(+) + H(+)</text>
        <dbReference type="Rhea" id="RHEA:21188"/>
        <dbReference type="ChEBI" id="CHEBI:15378"/>
        <dbReference type="ChEBI" id="CHEBI:28938"/>
        <dbReference type="ChEBI" id="CHEBI:30616"/>
        <dbReference type="ChEBI" id="CHEBI:33019"/>
        <dbReference type="ChEBI" id="CHEBI:57540"/>
        <dbReference type="ChEBI" id="CHEBI:58437"/>
        <dbReference type="ChEBI" id="CHEBI:456215"/>
        <dbReference type="EC" id="6.3.1.5"/>
    </reaction>
</comment>
<evidence type="ECO:0000256" key="6">
    <source>
        <dbReference type="RuleBase" id="RU003811"/>
    </source>
</evidence>
<gene>
    <name evidence="10" type="primary">nadE</name>
    <name evidence="10" type="ORF">GCM10007424_23040</name>
</gene>
<evidence type="ECO:0000256" key="3">
    <source>
        <dbReference type="ARBA" id="ARBA00022741"/>
    </source>
</evidence>
<evidence type="ECO:0000259" key="9">
    <source>
        <dbReference type="Pfam" id="PF02540"/>
    </source>
</evidence>
<keyword evidence="8" id="KW-0175">Coiled coil</keyword>
<dbReference type="EMBL" id="BMJE01000006">
    <property type="protein sequence ID" value="GGB82407.1"/>
    <property type="molecule type" value="Genomic_DNA"/>
</dbReference>
<evidence type="ECO:0000313" key="11">
    <source>
        <dbReference type="Proteomes" id="UP000615760"/>
    </source>
</evidence>
<dbReference type="Pfam" id="PF02540">
    <property type="entry name" value="NAD_synthase"/>
    <property type="match status" value="1"/>
</dbReference>
<dbReference type="InterPro" id="IPR022310">
    <property type="entry name" value="NAD/GMP_synthase"/>
</dbReference>
<dbReference type="InterPro" id="IPR003694">
    <property type="entry name" value="NAD_synthase"/>
</dbReference>
<dbReference type="EC" id="6.3.1.5" evidence="7"/>
<keyword evidence="3 6" id="KW-0547">Nucleotide-binding</keyword>
<comment type="similarity">
    <text evidence="6">Belongs to the NAD synthetase family.</text>
</comment>
<dbReference type="PANTHER" id="PTHR23090:SF9">
    <property type="entry name" value="GLUTAMINE-DEPENDENT NAD(+) SYNTHETASE"/>
    <property type="match status" value="1"/>
</dbReference>
<keyword evidence="5 6" id="KW-0520">NAD</keyword>
<keyword evidence="11" id="KW-1185">Reference proteome</keyword>
<dbReference type="InterPro" id="IPR014729">
    <property type="entry name" value="Rossmann-like_a/b/a_fold"/>
</dbReference>
<sequence length="268" mass="29439">MNTNSGFNAQAVSEHIIAWLKDYATNARMKGFVVGISGGIDSAVTSTLCAETGLPTLCVEMPIHQAKNQVDRAQEHIKALKGRYSNVSEAVVDLTPVFTTFQGQVPSSDDDFINNLALANTRARLRMTTLYYMAGLNHALVAGTGNKVEDFGVGFYTKYGDGGVDLSPIADLMKSEVRELGRYLQVPQSIIEAKPTDGLFGDDRTDEDQLGATYEELEWAMTEDEKGSKMEDFTGREKEVFAIYKGLNTANQHKMNPIPVCKIPKNLK</sequence>
<dbReference type="Proteomes" id="UP000615760">
    <property type="component" value="Unassembled WGS sequence"/>
</dbReference>
<evidence type="ECO:0000256" key="4">
    <source>
        <dbReference type="ARBA" id="ARBA00022840"/>
    </source>
</evidence>
<evidence type="ECO:0000313" key="10">
    <source>
        <dbReference type="EMBL" id="GGB82407.1"/>
    </source>
</evidence>
<comment type="pathway">
    <text evidence="1">Cofactor biosynthesis; NAD(+) biosynthesis.</text>
</comment>
<evidence type="ECO:0000256" key="8">
    <source>
        <dbReference type="SAM" id="Coils"/>
    </source>
</evidence>
<keyword evidence="2 6" id="KW-0436">Ligase</keyword>
<accession>A0ABQ1K319</accession>
<dbReference type="CDD" id="cd00553">
    <property type="entry name" value="NAD_synthase"/>
    <property type="match status" value="1"/>
</dbReference>
<comment type="caution">
    <text evidence="10">The sequence shown here is derived from an EMBL/GenBank/DDBJ whole genome shotgun (WGS) entry which is preliminary data.</text>
</comment>
<feature type="coiled-coil region" evidence="8">
    <location>
        <begin position="63"/>
        <end position="90"/>
    </location>
</feature>
<reference evidence="11" key="1">
    <citation type="journal article" date="2019" name="Int. J. Syst. Evol. Microbiol.">
        <title>The Global Catalogue of Microorganisms (GCM) 10K type strain sequencing project: providing services to taxonomists for standard genome sequencing and annotation.</title>
        <authorList>
            <consortium name="The Broad Institute Genomics Platform"/>
            <consortium name="The Broad Institute Genome Sequencing Center for Infectious Disease"/>
            <person name="Wu L."/>
            <person name="Ma J."/>
        </authorList>
    </citation>
    <scope>NUCLEOTIDE SEQUENCE [LARGE SCALE GENOMIC DNA]</scope>
    <source>
        <strain evidence="11">CGMCC 1.15461</strain>
    </source>
</reference>
<dbReference type="SUPFAM" id="SSF52402">
    <property type="entry name" value="Adenine nucleotide alpha hydrolases-like"/>
    <property type="match status" value="1"/>
</dbReference>
<keyword evidence="4 6" id="KW-0067">ATP-binding</keyword>
<protein>
    <recommendedName>
        <fullName evidence="7">NH(3)-dependent NAD(+) synthetase</fullName>
        <ecNumber evidence="7">6.3.1.5</ecNumber>
    </recommendedName>
</protein>
<evidence type="ECO:0000256" key="2">
    <source>
        <dbReference type="ARBA" id="ARBA00022598"/>
    </source>
</evidence>
<organism evidence="10 11">
    <name type="scientific">Flavobacterium suaedae</name>
    <dbReference type="NCBI Taxonomy" id="1767027"/>
    <lineage>
        <taxon>Bacteria</taxon>
        <taxon>Pseudomonadati</taxon>
        <taxon>Bacteroidota</taxon>
        <taxon>Flavobacteriia</taxon>
        <taxon>Flavobacteriales</taxon>
        <taxon>Flavobacteriaceae</taxon>
        <taxon>Flavobacterium</taxon>
    </lineage>
</organism>
<dbReference type="PANTHER" id="PTHR23090">
    <property type="entry name" value="NH 3 /GLUTAMINE-DEPENDENT NAD + SYNTHETASE"/>
    <property type="match status" value="1"/>
</dbReference>
<proteinExistence type="inferred from homology"/>
<dbReference type="NCBIfam" id="TIGR00552">
    <property type="entry name" value="nadE"/>
    <property type="match status" value="1"/>
</dbReference>
<dbReference type="RefSeq" id="WP_188621450.1">
    <property type="nucleotide sequence ID" value="NZ_BMJE01000006.1"/>
</dbReference>
<dbReference type="Gene3D" id="3.40.50.620">
    <property type="entry name" value="HUPs"/>
    <property type="match status" value="1"/>
</dbReference>
<evidence type="ECO:0000256" key="5">
    <source>
        <dbReference type="ARBA" id="ARBA00023027"/>
    </source>
</evidence>
<feature type="domain" description="NAD/GMP synthase" evidence="9">
    <location>
        <begin position="14"/>
        <end position="255"/>
    </location>
</feature>
<evidence type="ECO:0000256" key="7">
    <source>
        <dbReference type="RuleBase" id="RU003812"/>
    </source>
</evidence>
<name>A0ABQ1K319_9FLAO</name>